<evidence type="ECO:0000259" key="1">
    <source>
        <dbReference type="Pfam" id="PF25590"/>
    </source>
</evidence>
<comment type="caution">
    <text evidence="2">The sequence shown here is derived from an EMBL/GenBank/DDBJ whole genome shotgun (WGS) entry which is preliminary data.</text>
</comment>
<dbReference type="AlphaFoldDB" id="A0A1B7WX29"/>
<feature type="domain" description="DUF7936" evidence="1">
    <location>
        <begin position="2"/>
        <end position="98"/>
    </location>
</feature>
<dbReference type="EMBL" id="LJOW01000139">
    <property type="protein sequence ID" value="OBQ41689.1"/>
    <property type="molecule type" value="Genomic_DNA"/>
</dbReference>
<accession>A0A1B7WX29</accession>
<proteinExistence type="predicted"/>
<organism evidence="2 3">
    <name type="scientific">Aphanizomenon flos-aquae WA102</name>
    <dbReference type="NCBI Taxonomy" id="1710896"/>
    <lineage>
        <taxon>Bacteria</taxon>
        <taxon>Bacillati</taxon>
        <taxon>Cyanobacteriota</taxon>
        <taxon>Cyanophyceae</taxon>
        <taxon>Nostocales</taxon>
        <taxon>Aphanizomenonaceae</taxon>
        <taxon>Aphanizomenon</taxon>
    </lineage>
</organism>
<evidence type="ECO:0000313" key="3">
    <source>
        <dbReference type="Proteomes" id="UP000092093"/>
    </source>
</evidence>
<protein>
    <recommendedName>
        <fullName evidence="1">DUF7936 domain-containing protein</fullName>
    </recommendedName>
</protein>
<dbReference type="Pfam" id="PF25590">
    <property type="entry name" value="DUF7936"/>
    <property type="match status" value="1"/>
</dbReference>
<name>A0A1B7WX29_APHFL</name>
<sequence>MTIAYNWTISTTNYDVATGFINCAHWTASAVDGDYTASIYSTCSWADGSPTIPYADVTESEVLQWVWDSGVSKDATEAALAQNIELQKNPVTATGTPW</sequence>
<dbReference type="Proteomes" id="UP000092093">
    <property type="component" value="Unassembled WGS sequence"/>
</dbReference>
<dbReference type="InterPro" id="IPR057696">
    <property type="entry name" value="DUF7936"/>
</dbReference>
<gene>
    <name evidence="2" type="ORF">AN484_20440</name>
</gene>
<evidence type="ECO:0000313" key="2">
    <source>
        <dbReference type="EMBL" id="OBQ41689.1"/>
    </source>
</evidence>
<reference evidence="2 3" key="1">
    <citation type="submission" date="2015-09" db="EMBL/GenBank/DDBJ databases">
        <title>Aphanizomenon flos-aquae WA102.</title>
        <authorList>
            <person name="Driscoll C."/>
        </authorList>
    </citation>
    <scope>NUCLEOTIDE SEQUENCE [LARGE SCALE GENOMIC DNA]</scope>
    <source>
        <strain evidence="2">WA102</strain>
    </source>
</reference>